<comment type="caution">
    <text evidence="1">The sequence shown here is derived from an EMBL/GenBank/DDBJ whole genome shotgun (WGS) entry which is preliminary data.</text>
</comment>
<name>G6AH66_9BACT</name>
<dbReference type="Proteomes" id="UP000004597">
    <property type="component" value="Unassembled WGS sequence"/>
</dbReference>
<evidence type="ECO:0000313" key="2">
    <source>
        <dbReference type="Proteomes" id="UP000004597"/>
    </source>
</evidence>
<evidence type="ECO:0000313" key="1">
    <source>
        <dbReference type="EMBL" id="EHG15867.1"/>
    </source>
</evidence>
<dbReference type="AlphaFoldDB" id="G6AH66"/>
<dbReference type="HOGENOM" id="CLU_3375211_0_0_10"/>
<protein>
    <submittedName>
        <fullName evidence="1">Uncharacterized protein</fullName>
    </submittedName>
</protein>
<gene>
    <name evidence="1" type="ORF">HMPREF9138_01443</name>
</gene>
<dbReference type="EMBL" id="AFXP01000014">
    <property type="protein sequence ID" value="EHG15867.1"/>
    <property type="molecule type" value="Genomic_DNA"/>
</dbReference>
<accession>G6AH66</accession>
<sequence length="34" mass="3853">MKAFFCLQIVGTDNENMGYIAIEDAEILRFGTNK</sequence>
<organism evidence="1 2">
    <name type="scientific">Prevotella histicola F0411</name>
    <dbReference type="NCBI Taxonomy" id="857291"/>
    <lineage>
        <taxon>Bacteria</taxon>
        <taxon>Pseudomonadati</taxon>
        <taxon>Bacteroidota</taxon>
        <taxon>Bacteroidia</taxon>
        <taxon>Bacteroidales</taxon>
        <taxon>Prevotellaceae</taxon>
        <taxon>Prevotella</taxon>
    </lineage>
</organism>
<reference evidence="1 2" key="1">
    <citation type="submission" date="2011-10" db="EMBL/GenBank/DDBJ databases">
        <title>The Genome Sequence of Prevotella histicola F0411.</title>
        <authorList>
            <consortium name="The Broad Institute Genome Sequencing Platform"/>
            <person name="Earl A."/>
            <person name="Ward D."/>
            <person name="Feldgarden M."/>
            <person name="Gevers D."/>
            <person name="Izard J."/>
            <person name="Ganesan A."/>
            <person name="Blanton J.M."/>
            <person name="Baranova O.V."/>
            <person name="Tanner A.C."/>
            <person name="Mathney J.M.J."/>
            <person name="Dewhirst F.E."/>
            <person name="Young S.K."/>
            <person name="Zeng Q."/>
            <person name="Gargeya S."/>
            <person name="Fitzgerald M."/>
            <person name="Haas B."/>
            <person name="Abouelleil A."/>
            <person name="Alvarado L."/>
            <person name="Arachchi H.M."/>
            <person name="Berlin A."/>
            <person name="Brown A."/>
            <person name="Chapman S.B."/>
            <person name="Chen Z."/>
            <person name="Dunbar C."/>
            <person name="Freedman E."/>
            <person name="Gearin G."/>
            <person name="Gellesch M."/>
            <person name="Goldberg J."/>
            <person name="Griggs A."/>
            <person name="Gujja S."/>
            <person name="Heiman D."/>
            <person name="Howarth C."/>
            <person name="Larson L."/>
            <person name="Lui A."/>
            <person name="MacDonald P.J.P."/>
            <person name="Montmayeur A."/>
            <person name="Murphy C."/>
            <person name="Neiman D."/>
            <person name="Pearson M."/>
            <person name="Priest M."/>
            <person name="Roberts A."/>
            <person name="Saif S."/>
            <person name="Shea T."/>
            <person name="Shenoy N."/>
            <person name="Sisk P."/>
            <person name="Stolte C."/>
            <person name="Sykes S."/>
            <person name="Wortman J."/>
            <person name="Nusbaum C."/>
            <person name="Birren B."/>
        </authorList>
    </citation>
    <scope>NUCLEOTIDE SEQUENCE [LARGE SCALE GENOMIC DNA]</scope>
    <source>
        <strain evidence="1 2">F0411</strain>
    </source>
</reference>
<proteinExistence type="predicted"/>
<keyword evidence="2" id="KW-1185">Reference proteome</keyword>